<dbReference type="AlphaFoldDB" id="A0A2U1P574"/>
<dbReference type="PANTHER" id="PTHR31170:SF21">
    <property type="match status" value="1"/>
</dbReference>
<gene>
    <name evidence="2" type="ORF">CTI12_AA187090</name>
</gene>
<dbReference type="Proteomes" id="UP000245207">
    <property type="component" value="Unassembled WGS sequence"/>
</dbReference>
<dbReference type="OrthoDB" id="658695at2759"/>
<reference evidence="2 3" key="1">
    <citation type="journal article" date="2018" name="Mol. Plant">
        <title>The genome of Artemisia annua provides insight into the evolution of Asteraceae family and artemisinin biosynthesis.</title>
        <authorList>
            <person name="Shen Q."/>
            <person name="Zhang L."/>
            <person name="Liao Z."/>
            <person name="Wang S."/>
            <person name="Yan T."/>
            <person name="Shi P."/>
            <person name="Liu M."/>
            <person name="Fu X."/>
            <person name="Pan Q."/>
            <person name="Wang Y."/>
            <person name="Lv Z."/>
            <person name="Lu X."/>
            <person name="Zhang F."/>
            <person name="Jiang W."/>
            <person name="Ma Y."/>
            <person name="Chen M."/>
            <person name="Hao X."/>
            <person name="Li L."/>
            <person name="Tang Y."/>
            <person name="Lv G."/>
            <person name="Zhou Y."/>
            <person name="Sun X."/>
            <person name="Brodelius P.E."/>
            <person name="Rose J.K.C."/>
            <person name="Tang K."/>
        </authorList>
    </citation>
    <scope>NUCLEOTIDE SEQUENCE [LARGE SCALE GENOMIC DNA]</scope>
    <source>
        <strain evidence="3">cv. Huhao1</strain>
        <tissue evidence="2">Leaf</tissue>
    </source>
</reference>
<protein>
    <submittedName>
        <fullName evidence="2">Uncharacterized protein</fullName>
    </submittedName>
</protein>
<keyword evidence="1" id="KW-0812">Transmembrane</keyword>
<keyword evidence="3" id="KW-1185">Reference proteome</keyword>
<keyword evidence="1" id="KW-1133">Transmembrane helix</keyword>
<dbReference type="PANTHER" id="PTHR31170">
    <property type="entry name" value="BNAC04G53230D PROTEIN"/>
    <property type="match status" value="1"/>
</dbReference>
<evidence type="ECO:0000313" key="2">
    <source>
        <dbReference type="EMBL" id="PWA80924.1"/>
    </source>
</evidence>
<dbReference type="Pfam" id="PF03140">
    <property type="entry name" value="DUF247"/>
    <property type="match status" value="1"/>
</dbReference>
<proteinExistence type="predicted"/>
<keyword evidence="1" id="KW-0472">Membrane</keyword>
<sequence>MFLELKKMNTNSQTCEQHTTVSIWEIKRDRLTAMQHKLSDTPKLLSVAAGRTTCSIFRVPQTLLDVNGRSYQPHIVSVGPFHHGQPHLQMMEEHKWRFLRQLLNRTEANGIVLEDYLKAVQRLESTARECYSETISYSTDEFVEMMVLDGCFVIELFRKIGGVVQFDEHDPLFTMSWILSFFVRDLIRLENQIPFCVLECLFNLTKTPGSPTLATLALGFFDYGFQRPESVLQKYSETKAKHLLDLLRTTLLPPELEETTKHDNRPPSHIIHSISKLQRAGIRLKPWDFESFLAVEFKNGVIRMPTIPIDDFMCAFLLNAVAFEQCHSGCSKHFTTYVTLLDCLINTSKDVGLLCDWNIIENYLGTDGEVATFINNTGKDISFNINDCYLARLFDNVNQHYHSGWHLQWASFKYTYFNTPWSFISALAALILLILTIAQTVYTILGYVSPP</sequence>
<dbReference type="STRING" id="35608.A0A2U1P574"/>
<name>A0A2U1P574_ARTAN</name>
<comment type="caution">
    <text evidence="2">The sequence shown here is derived from an EMBL/GenBank/DDBJ whole genome shotgun (WGS) entry which is preliminary data.</text>
</comment>
<dbReference type="EMBL" id="PKPP01001654">
    <property type="protein sequence ID" value="PWA80924.1"/>
    <property type="molecule type" value="Genomic_DNA"/>
</dbReference>
<evidence type="ECO:0000313" key="3">
    <source>
        <dbReference type="Proteomes" id="UP000245207"/>
    </source>
</evidence>
<evidence type="ECO:0000256" key="1">
    <source>
        <dbReference type="SAM" id="Phobius"/>
    </source>
</evidence>
<organism evidence="2 3">
    <name type="scientific">Artemisia annua</name>
    <name type="common">Sweet wormwood</name>
    <dbReference type="NCBI Taxonomy" id="35608"/>
    <lineage>
        <taxon>Eukaryota</taxon>
        <taxon>Viridiplantae</taxon>
        <taxon>Streptophyta</taxon>
        <taxon>Embryophyta</taxon>
        <taxon>Tracheophyta</taxon>
        <taxon>Spermatophyta</taxon>
        <taxon>Magnoliopsida</taxon>
        <taxon>eudicotyledons</taxon>
        <taxon>Gunneridae</taxon>
        <taxon>Pentapetalae</taxon>
        <taxon>asterids</taxon>
        <taxon>campanulids</taxon>
        <taxon>Asterales</taxon>
        <taxon>Asteraceae</taxon>
        <taxon>Asteroideae</taxon>
        <taxon>Anthemideae</taxon>
        <taxon>Artemisiinae</taxon>
        <taxon>Artemisia</taxon>
    </lineage>
</organism>
<feature type="transmembrane region" description="Helical" evidence="1">
    <location>
        <begin position="421"/>
        <end position="448"/>
    </location>
</feature>
<accession>A0A2U1P574</accession>
<dbReference type="InterPro" id="IPR004158">
    <property type="entry name" value="DUF247_pln"/>
</dbReference>